<dbReference type="HOGENOM" id="CLU_046724_2_0_1"/>
<reference evidence="4" key="4">
    <citation type="journal article" date="2015" name="G3 (Bethesda)">
        <title>Genome sequences of three phytopathogenic species of the Magnaporthaceae family of fungi.</title>
        <authorList>
            <person name="Okagaki L.H."/>
            <person name="Nunes C.C."/>
            <person name="Sailsbery J."/>
            <person name="Clay B."/>
            <person name="Brown D."/>
            <person name="John T."/>
            <person name="Oh Y."/>
            <person name="Young N."/>
            <person name="Fitzgerald M."/>
            <person name="Haas B.J."/>
            <person name="Zeng Q."/>
            <person name="Young S."/>
            <person name="Adiconis X."/>
            <person name="Fan L."/>
            <person name="Levin J.Z."/>
            <person name="Mitchell T.K."/>
            <person name="Okubara P.A."/>
            <person name="Farman M.L."/>
            <person name="Kohn L.M."/>
            <person name="Birren B."/>
            <person name="Ma L.-J."/>
            <person name="Dean R.A."/>
        </authorList>
    </citation>
    <scope>NUCLEOTIDE SEQUENCE</scope>
    <source>
        <strain evidence="4">R3-111a-1</strain>
    </source>
</reference>
<reference evidence="5" key="1">
    <citation type="submission" date="2010-07" db="EMBL/GenBank/DDBJ databases">
        <title>The genome sequence of Gaeumannomyces graminis var. tritici strain R3-111a-1.</title>
        <authorList>
            <consortium name="The Broad Institute Genome Sequencing Platform"/>
            <person name="Ma L.-J."/>
            <person name="Dead R."/>
            <person name="Young S."/>
            <person name="Zeng Q."/>
            <person name="Koehrsen M."/>
            <person name="Alvarado L."/>
            <person name="Berlin A."/>
            <person name="Chapman S.B."/>
            <person name="Chen Z."/>
            <person name="Freedman E."/>
            <person name="Gellesch M."/>
            <person name="Goldberg J."/>
            <person name="Griggs A."/>
            <person name="Gujja S."/>
            <person name="Heilman E.R."/>
            <person name="Heiman D."/>
            <person name="Hepburn T."/>
            <person name="Howarth C."/>
            <person name="Jen D."/>
            <person name="Larson L."/>
            <person name="Mehta T."/>
            <person name="Neiman D."/>
            <person name="Pearson M."/>
            <person name="Roberts A."/>
            <person name="Saif S."/>
            <person name="Shea T."/>
            <person name="Shenoy N."/>
            <person name="Sisk P."/>
            <person name="Stolte C."/>
            <person name="Sykes S."/>
            <person name="Walk T."/>
            <person name="White J."/>
            <person name="Yandava C."/>
            <person name="Haas B."/>
            <person name="Nusbaum C."/>
            <person name="Birren B."/>
        </authorList>
    </citation>
    <scope>NUCLEOTIDE SEQUENCE [LARGE SCALE GENOMIC DNA]</scope>
    <source>
        <strain evidence="5">R3-111a-1</strain>
    </source>
</reference>
<accession>J3P9S5</accession>
<evidence type="ECO:0000259" key="2">
    <source>
        <dbReference type="PROSITE" id="PS50174"/>
    </source>
</evidence>
<feature type="compositionally biased region" description="Low complexity" evidence="1">
    <location>
        <begin position="191"/>
        <end position="202"/>
    </location>
</feature>
<feature type="region of interest" description="Disordered" evidence="1">
    <location>
        <begin position="1"/>
        <end position="82"/>
    </location>
</feature>
<reference evidence="3" key="2">
    <citation type="submission" date="2010-07" db="EMBL/GenBank/DDBJ databases">
        <authorList>
            <consortium name="The Broad Institute Genome Sequencing Platform"/>
            <consortium name="Broad Institute Genome Sequencing Center for Infectious Disease"/>
            <person name="Ma L.-J."/>
            <person name="Dead R."/>
            <person name="Young S."/>
            <person name="Zeng Q."/>
            <person name="Koehrsen M."/>
            <person name="Alvarado L."/>
            <person name="Berlin A."/>
            <person name="Chapman S.B."/>
            <person name="Chen Z."/>
            <person name="Freedman E."/>
            <person name="Gellesch M."/>
            <person name="Goldberg J."/>
            <person name="Griggs A."/>
            <person name="Gujja S."/>
            <person name="Heilman E.R."/>
            <person name="Heiman D."/>
            <person name="Hepburn T."/>
            <person name="Howarth C."/>
            <person name="Jen D."/>
            <person name="Larson L."/>
            <person name="Mehta T."/>
            <person name="Neiman D."/>
            <person name="Pearson M."/>
            <person name="Roberts A."/>
            <person name="Saif S."/>
            <person name="Shea T."/>
            <person name="Shenoy N."/>
            <person name="Sisk P."/>
            <person name="Stolte C."/>
            <person name="Sykes S."/>
            <person name="Walk T."/>
            <person name="White J."/>
            <person name="Yandava C."/>
            <person name="Haas B."/>
            <person name="Nusbaum C."/>
            <person name="Birren B."/>
        </authorList>
    </citation>
    <scope>NUCLEOTIDE SEQUENCE</scope>
    <source>
        <strain evidence="3">R3-111a-1</strain>
    </source>
</reference>
<dbReference type="GeneID" id="20350708"/>
<name>J3P9S5_GAET3</name>
<dbReference type="SMART" id="SM01173">
    <property type="entry name" value="DUF4187"/>
    <property type="match status" value="1"/>
</dbReference>
<dbReference type="PROSITE" id="PS50174">
    <property type="entry name" value="G_PATCH"/>
    <property type="match status" value="1"/>
</dbReference>
<protein>
    <recommendedName>
        <fullName evidence="2">G-patch domain-containing protein</fullName>
    </recommendedName>
</protein>
<evidence type="ECO:0000256" key="1">
    <source>
        <dbReference type="SAM" id="MobiDB-lite"/>
    </source>
</evidence>
<dbReference type="PANTHER" id="PTHR21032">
    <property type="entry name" value="G PATCH DOMAIN-CONTAINING PROTEIN 11"/>
    <property type="match status" value="1"/>
</dbReference>
<keyword evidence="5" id="KW-1185">Reference proteome</keyword>
<evidence type="ECO:0000313" key="3">
    <source>
        <dbReference type="EMBL" id="EJT73411.1"/>
    </source>
</evidence>
<evidence type="ECO:0000313" key="5">
    <source>
        <dbReference type="Proteomes" id="UP000006039"/>
    </source>
</evidence>
<reference evidence="4" key="5">
    <citation type="submission" date="2018-04" db="UniProtKB">
        <authorList>
            <consortium name="EnsemblFungi"/>
        </authorList>
    </citation>
    <scope>IDENTIFICATION</scope>
    <source>
        <strain evidence="4">R3-111a-1</strain>
    </source>
</reference>
<reference evidence="3" key="3">
    <citation type="submission" date="2010-09" db="EMBL/GenBank/DDBJ databases">
        <title>Annotation of Gaeumannomyces graminis var. tritici R3-111a-1.</title>
        <authorList>
            <consortium name="The Broad Institute Genome Sequencing Platform"/>
            <person name="Ma L.-J."/>
            <person name="Dead R."/>
            <person name="Young S.K."/>
            <person name="Zeng Q."/>
            <person name="Gargeya S."/>
            <person name="Fitzgerald M."/>
            <person name="Haas B."/>
            <person name="Abouelleil A."/>
            <person name="Alvarado L."/>
            <person name="Arachchi H.M."/>
            <person name="Berlin A."/>
            <person name="Brown A."/>
            <person name="Chapman S.B."/>
            <person name="Chen Z."/>
            <person name="Dunbar C."/>
            <person name="Freedman E."/>
            <person name="Gearin G."/>
            <person name="Gellesch M."/>
            <person name="Goldberg J."/>
            <person name="Griggs A."/>
            <person name="Gujja S."/>
            <person name="Heiman D."/>
            <person name="Howarth C."/>
            <person name="Larson L."/>
            <person name="Lui A."/>
            <person name="MacDonald P.J.P."/>
            <person name="Mehta T."/>
            <person name="Montmayeur A."/>
            <person name="Murphy C."/>
            <person name="Neiman D."/>
            <person name="Pearson M."/>
            <person name="Priest M."/>
            <person name="Roberts A."/>
            <person name="Saif S."/>
            <person name="Shea T."/>
            <person name="Shenoy N."/>
            <person name="Sisk P."/>
            <person name="Stolte C."/>
            <person name="Sykes S."/>
            <person name="Yandava C."/>
            <person name="Wortman J."/>
            <person name="Nusbaum C."/>
            <person name="Birren B."/>
        </authorList>
    </citation>
    <scope>NUCLEOTIDE SEQUENCE</scope>
    <source>
        <strain evidence="3">R3-111a-1</strain>
    </source>
</reference>
<gene>
    <name evidence="4" type="primary">20350708</name>
    <name evidence="3" type="ORF">GGTG_10250</name>
</gene>
<dbReference type="VEuPathDB" id="FungiDB:GGTG_10250"/>
<dbReference type="Pfam" id="PF01585">
    <property type="entry name" value="G-patch"/>
    <property type="match status" value="1"/>
</dbReference>
<dbReference type="PANTHER" id="PTHR21032:SF0">
    <property type="entry name" value="G PATCH DOMAIN-CONTAINING PROTEIN 11"/>
    <property type="match status" value="1"/>
</dbReference>
<evidence type="ECO:0000313" key="4">
    <source>
        <dbReference type="EnsemblFungi" id="EJT73411"/>
    </source>
</evidence>
<sequence length="385" mass="42129">MDTKRAASATATAAQDPAAGDGDDDDYMNMVFPNAPTAPETSLQRRQRFQREAEQRGRHKSKAELAAEEAAKREAALGTSLLRDPAAVKKSKGFAMMAKMGFKPGAALGRPQEPPPPPPTVDAAGKEGSGVDGDSSAGGKTVDGQDDGNNNGGVSPPPPPAAILEPVRISVKDGRGGIGLASERKRKMGEAAGDGASAASADGAKRARPDEGEFRDRVRREREVARKERQLHAAQKVAESMEEEGEEEQEEEQRPRRPAARRRPLKSINVLWRGLVRAREEAERDRRMRHDMQQGLSRLPTYEDDDEDDDDKRALGKTSTAYVTADDLDEDDAELQEFSSRDVDDRLQAVVGHLREAHRYCFWCKYAYPDGQMEGCPGKAEEDHD</sequence>
<feature type="domain" description="G-patch" evidence="2">
    <location>
        <begin position="89"/>
        <end position="136"/>
    </location>
</feature>
<feature type="region of interest" description="Disordered" evidence="1">
    <location>
        <begin position="104"/>
        <end position="263"/>
    </location>
</feature>
<dbReference type="GO" id="GO:0000776">
    <property type="term" value="C:kinetochore"/>
    <property type="evidence" value="ECO:0007669"/>
    <property type="project" value="TreeGrafter"/>
</dbReference>
<feature type="compositionally biased region" description="Acidic residues" evidence="1">
    <location>
        <begin position="240"/>
        <end position="251"/>
    </location>
</feature>
<dbReference type="AlphaFoldDB" id="J3P9S5"/>
<dbReference type="InterPro" id="IPR039249">
    <property type="entry name" value="GPATCH11"/>
</dbReference>
<feature type="compositionally biased region" description="Basic and acidic residues" evidence="1">
    <location>
        <begin position="49"/>
        <end position="75"/>
    </location>
</feature>
<feature type="compositionally biased region" description="Basic and acidic residues" evidence="1">
    <location>
        <begin position="282"/>
        <end position="292"/>
    </location>
</feature>
<dbReference type="Pfam" id="PF13821">
    <property type="entry name" value="DUF4187"/>
    <property type="match status" value="1"/>
</dbReference>
<dbReference type="OrthoDB" id="786951at2759"/>
<dbReference type="RefSeq" id="XP_009226385.1">
    <property type="nucleotide sequence ID" value="XM_009228121.1"/>
</dbReference>
<dbReference type="EMBL" id="GL385399">
    <property type="protein sequence ID" value="EJT73411.1"/>
    <property type="molecule type" value="Genomic_DNA"/>
</dbReference>
<proteinExistence type="predicted"/>
<organism evidence="3">
    <name type="scientific">Gaeumannomyces tritici (strain R3-111a-1)</name>
    <name type="common">Wheat and barley take-all root rot fungus</name>
    <name type="synonym">Gaeumannomyces graminis var. tritici</name>
    <dbReference type="NCBI Taxonomy" id="644352"/>
    <lineage>
        <taxon>Eukaryota</taxon>
        <taxon>Fungi</taxon>
        <taxon>Dikarya</taxon>
        <taxon>Ascomycota</taxon>
        <taxon>Pezizomycotina</taxon>
        <taxon>Sordariomycetes</taxon>
        <taxon>Sordariomycetidae</taxon>
        <taxon>Magnaporthales</taxon>
        <taxon>Magnaporthaceae</taxon>
        <taxon>Gaeumannomyces</taxon>
    </lineage>
</organism>
<feature type="compositionally biased region" description="Basic and acidic residues" evidence="1">
    <location>
        <begin position="203"/>
        <end position="231"/>
    </location>
</feature>
<dbReference type="GO" id="GO:0003676">
    <property type="term" value="F:nucleic acid binding"/>
    <property type="evidence" value="ECO:0007669"/>
    <property type="project" value="InterPro"/>
</dbReference>
<dbReference type="Proteomes" id="UP000006039">
    <property type="component" value="Unassembled WGS sequence"/>
</dbReference>
<dbReference type="STRING" id="644352.J3P9S5"/>
<dbReference type="InterPro" id="IPR025239">
    <property type="entry name" value="DUF4187"/>
</dbReference>
<feature type="compositionally biased region" description="Low complexity" evidence="1">
    <location>
        <begin position="1"/>
        <end position="20"/>
    </location>
</feature>
<dbReference type="EnsemblFungi" id="EJT73411">
    <property type="protein sequence ID" value="EJT73411"/>
    <property type="gene ID" value="GGTG_10250"/>
</dbReference>
<feature type="region of interest" description="Disordered" evidence="1">
    <location>
        <begin position="282"/>
        <end position="319"/>
    </location>
</feature>
<dbReference type="eggNOG" id="KOG1994">
    <property type="taxonomic scope" value="Eukaryota"/>
</dbReference>
<dbReference type="InterPro" id="IPR000467">
    <property type="entry name" value="G_patch_dom"/>
</dbReference>